<dbReference type="EMBL" id="MSFU01000005">
    <property type="protein sequence ID" value="PWY79840.1"/>
    <property type="molecule type" value="Genomic_DNA"/>
</dbReference>
<dbReference type="RefSeq" id="XP_025390987.1">
    <property type="nucleotide sequence ID" value="XM_025526601.1"/>
</dbReference>
<protein>
    <submittedName>
        <fullName evidence="1">Uncharacterized protein</fullName>
    </submittedName>
</protein>
<evidence type="ECO:0000313" key="1">
    <source>
        <dbReference type="EMBL" id="PWY79840.1"/>
    </source>
</evidence>
<accession>A0A317W6P6</accession>
<dbReference type="Proteomes" id="UP000246171">
    <property type="component" value="Unassembled WGS sequence"/>
</dbReference>
<dbReference type="GeneID" id="37048563"/>
<keyword evidence="2" id="KW-1185">Reference proteome</keyword>
<reference evidence="1" key="1">
    <citation type="submission" date="2016-12" db="EMBL/GenBank/DDBJ databases">
        <title>The genomes of Aspergillus section Nigri reveals drivers in fungal speciation.</title>
        <authorList>
            <consortium name="DOE Joint Genome Institute"/>
            <person name="Vesth T.C."/>
            <person name="Nybo J."/>
            <person name="Theobald S."/>
            <person name="Brandl J."/>
            <person name="Frisvad J.C."/>
            <person name="Nielsen K.F."/>
            <person name="Lyhne E.K."/>
            <person name="Kogle M.E."/>
            <person name="Kuo A."/>
            <person name="Riley R."/>
            <person name="Clum A."/>
            <person name="Nolan M."/>
            <person name="Lipzen A."/>
            <person name="Salamov A."/>
            <person name="Henrissat B."/>
            <person name="Wiebenga A."/>
            <person name="De vries R.P."/>
            <person name="Grigoriev I.V."/>
            <person name="Mortensen U.H."/>
            <person name="Andersen M.R."/>
            <person name="Baker S.E."/>
        </authorList>
    </citation>
    <scope>NUCLEOTIDE SEQUENCE</scope>
    <source>
        <strain evidence="1">CBS 122712</strain>
    </source>
</reference>
<comment type="caution">
    <text evidence="1">The sequence shown here is derived from an EMBL/GenBank/DDBJ whole genome shotgun (WGS) entry which is preliminary data.</text>
</comment>
<organism evidence="1 2">
    <name type="scientific">Aspergillus eucalypticola (strain CBS 122712 / IBT 29274)</name>
    <dbReference type="NCBI Taxonomy" id="1448314"/>
    <lineage>
        <taxon>Eukaryota</taxon>
        <taxon>Fungi</taxon>
        <taxon>Dikarya</taxon>
        <taxon>Ascomycota</taxon>
        <taxon>Pezizomycotina</taxon>
        <taxon>Eurotiomycetes</taxon>
        <taxon>Eurotiomycetidae</taxon>
        <taxon>Eurotiales</taxon>
        <taxon>Aspergillaceae</taxon>
        <taxon>Aspergillus</taxon>
        <taxon>Aspergillus subgen. Circumdati</taxon>
    </lineage>
</organism>
<sequence length="104" mass="11321">MLHVYTLGWGAFTTLCFITFHCWKLGSRICLLDNAIEPTTIGGLGPLMLRYSGFYHDCLVPRNGAVESDPDPISLLGSTSGCMTSVPSLTSSLRVLNSHQSRIC</sequence>
<gene>
    <name evidence="1" type="ORF">BO83DRAFT_196619</name>
</gene>
<proteinExistence type="predicted"/>
<name>A0A317W6P6_ASPEC</name>
<dbReference type="AlphaFoldDB" id="A0A317W6P6"/>
<evidence type="ECO:0000313" key="2">
    <source>
        <dbReference type="Proteomes" id="UP000246171"/>
    </source>
</evidence>
<dbReference type="VEuPathDB" id="FungiDB:BO83DRAFT_196619"/>